<evidence type="ECO:0000313" key="2">
    <source>
        <dbReference type="EMBL" id="KAF9476270.1"/>
    </source>
</evidence>
<reference evidence="2" key="1">
    <citation type="submission" date="2020-11" db="EMBL/GenBank/DDBJ databases">
        <authorList>
            <consortium name="DOE Joint Genome Institute"/>
            <person name="Ahrendt S."/>
            <person name="Riley R."/>
            <person name="Andreopoulos W."/>
            <person name="Labutti K."/>
            <person name="Pangilinan J."/>
            <person name="Ruiz-Duenas F.J."/>
            <person name="Barrasa J.M."/>
            <person name="Sanchez-Garcia M."/>
            <person name="Camarero S."/>
            <person name="Miyauchi S."/>
            <person name="Serrano A."/>
            <person name="Linde D."/>
            <person name="Babiker R."/>
            <person name="Drula E."/>
            <person name="Ayuso-Fernandez I."/>
            <person name="Pacheco R."/>
            <person name="Padilla G."/>
            <person name="Ferreira P."/>
            <person name="Barriuso J."/>
            <person name="Kellner H."/>
            <person name="Castanera R."/>
            <person name="Alfaro M."/>
            <person name="Ramirez L."/>
            <person name="Pisabarro A.G."/>
            <person name="Kuo A."/>
            <person name="Tritt A."/>
            <person name="Lipzen A."/>
            <person name="He G."/>
            <person name="Yan M."/>
            <person name="Ng V."/>
            <person name="Cullen D."/>
            <person name="Martin F."/>
            <person name="Rosso M.-N."/>
            <person name="Henrissat B."/>
            <person name="Hibbett D."/>
            <person name="Martinez A.T."/>
            <person name="Grigoriev I.V."/>
        </authorList>
    </citation>
    <scope>NUCLEOTIDE SEQUENCE</scope>
    <source>
        <strain evidence="2">CIRM-BRFM 674</strain>
    </source>
</reference>
<dbReference type="EMBL" id="MU155300">
    <property type="protein sequence ID" value="KAF9476270.1"/>
    <property type="molecule type" value="Genomic_DNA"/>
</dbReference>
<gene>
    <name evidence="2" type="ORF">BDN70DRAFT_935184</name>
</gene>
<evidence type="ECO:0000313" key="3">
    <source>
        <dbReference type="Proteomes" id="UP000807469"/>
    </source>
</evidence>
<sequence>MVALHDALKRQARRIEDFSDTIISHSPATVNDAPVFVLQSFLFLHPSVVLSPAILCHSSQPPVLPFFRPPYPVLHPPIPHPHISQPQPQPHRLPPILPSFHPPSSTIPPNPHHLGSRPWFASFPRVLVSARPCVLRILASSSPRPPPPSPPSYTSRARGRGPREATGLVRRIASSFLCIALL</sequence>
<feature type="region of interest" description="Disordered" evidence="1">
    <location>
        <begin position="139"/>
        <end position="164"/>
    </location>
</feature>
<keyword evidence="3" id="KW-1185">Reference proteome</keyword>
<proteinExistence type="predicted"/>
<name>A0A9P5YYE1_9AGAR</name>
<evidence type="ECO:0000256" key="1">
    <source>
        <dbReference type="SAM" id="MobiDB-lite"/>
    </source>
</evidence>
<accession>A0A9P5YYE1</accession>
<dbReference type="Proteomes" id="UP000807469">
    <property type="component" value="Unassembled WGS sequence"/>
</dbReference>
<comment type="caution">
    <text evidence="2">The sequence shown here is derived from an EMBL/GenBank/DDBJ whole genome shotgun (WGS) entry which is preliminary data.</text>
</comment>
<dbReference type="AlphaFoldDB" id="A0A9P5YYE1"/>
<organism evidence="2 3">
    <name type="scientific">Pholiota conissans</name>
    <dbReference type="NCBI Taxonomy" id="109636"/>
    <lineage>
        <taxon>Eukaryota</taxon>
        <taxon>Fungi</taxon>
        <taxon>Dikarya</taxon>
        <taxon>Basidiomycota</taxon>
        <taxon>Agaricomycotina</taxon>
        <taxon>Agaricomycetes</taxon>
        <taxon>Agaricomycetidae</taxon>
        <taxon>Agaricales</taxon>
        <taxon>Agaricineae</taxon>
        <taxon>Strophariaceae</taxon>
        <taxon>Pholiota</taxon>
    </lineage>
</organism>
<protein>
    <submittedName>
        <fullName evidence="2">Uncharacterized protein</fullName>
    </submittedName>
</protein>